<evidence type="ECO:0000313" key="2">
    <source>
        <dbReference type="EMBL" id="MDA0639112.1"/>
    </source>
</evidence>
<dbReference type="InterPro" id="IPR029063">
    <property type="entry name" value="SAM-dependent_MTases_sf"/>
</dbReference>
<evidence type="ECO:0000313" key="3">
    <source>
        <dbReference type="Proteomes" id="UP001212498"/>
    </source>
</evidence>
<accession>A0ABT4SPK4</accession>
<dbReference type="Pfam" id="PF08241">
    <property type="entry name" value="Methyltransf_11"/>
    <property type="match status" value="1"/>
</dbReference>
<keyword evidence="2" id="KW-0489">Methyltransferase</keyword>
<dbReference type="RefSeq" id="WP_271274733.1">
    <property type="nucleotide sequence ID" value="NZ_BAABFD010000019.1"/>
</dbReference>
<keyword evidence="3" id="KW-1185">Reference proteome</keyword>
<organism evidence="2 3">
    <name type="scientific">Nonomuraea ferruginea</name>
    <dbReference type="NCBI Taxonomy" id="46174"/>
    <lineage>
        <taxon>Bacteria</taxon>
        <taxon>Bacillati</taxon>
        <taxon>Actinomycetota</taxon>
        <taxon>Actinomycetes</taxon>
        <taxon>Streptosporangiales</taxon>
        <taxon>Streptosporangiaceae</taxon>
        <taxon>Nonomuraea</taxon>
    </lineage>
</organism>
<dbReference type="GO" id="GO:0032259">
    <property type="term" value="P:methylation"/>
    <property type="evidence" value="ECO:0007669"/>
    <property type="project" value="UniProtKB-KW"/>
</dbReference>
<dbReference type="CDD" id="cd02440">
    <property type="entry name" value="AdoMet_MTases"/>
    <property type="match status" value="1"/>
</dbReference>
<protein>
    <submittedName>
        <fullName evidence="2">Class I SAM-dependent methyltransferase</fullName>
    </submittedName>
</protein>
<dbReference type="GO" id="GO:0008168">
    <property type="term" value="F:methyltransferase activity"/>
    <property type="evidence" value="ECO:0007669"/>
    <property type="project" value="UniProtKB-KW"/>
</dbReference>
<name>A0ABT4SPK4_9ACTN</name>
<dbReference type="EMBL" id="JAPNUD010000001">
    <property type="protein sequence ID" value="MDA0639112.1"/>
    <property type="molecule type" value="Genomic_DNA"/>
</dbReference>
<dbReference type="SUPFAM" id="SSF53335">
    <property type="entry name" value="S-adenosyl-L-methionine-dependent methyltransferases"/>
    <property type="match status" value="1"/>
</dbReference>
<dbReference type="Proteomes" id="UP001212498">
    <property type="component" value="Unassembled WGS sequence"/>
</dbReference>
<reference evidence="2 3" key="1">
    <citation type="submission" date="2022-11" db="EMBL/GenBank/DDBJ databases">
        <title>Nonomuraea corallina sp. nov., a new species of the genus Nonomuraea isolated from sea side sediment in Thai sea.</title>
        <authorList>
            <person name="Ngamcharungchit C."/>
            <person name="Matsumoto A."/>
            <person name="Suriyachadkun C."/>
            <person name="Panbangred W."/>
            <person name="Inahashi Y."/>
            <person name="Intra B."/>
        </authorList>
    </citation>
    <scope>NUCLEOTIDE SEQUENCE [LARGE SCALE GENOMIC DNA]</scope>
    <source>
        <strain evidence="2 3">DSM 43553</strain>
    </source>
</reference>
<dbReference type="InterPro" id="IPR013216">
    <property type="entry name" value="Methyltransf_11"/>
</dbReference>
<dbReference type="Gene3D" id="3.40.50.150">
    <property type="entry name" value="Vaccinia Virus protein VP39"/>
    <property type="match status" value="1"/>
</dbReference>
<sequence length="308" mass="34333">MLDQTAATLQAHGAAVETMEVLFLELFAIRGQVAADFWKEVVVDACRRHPLVHLLHQDLFTFRAFSKPRGYAGDAVLLDFMYAAEDSSTPPEWETGSLLGKQICHYTSTFSQGARAARSRRRVIIDTLNRCAAGDSAPSVLSLACGHLREARYCPALRQGSLGRFLAVDQDKESLAVVSRELAPWGVVPLAASVREILRGDVVLTGFDLVYATGLYDYLAEPVAQRLCERLLRMLDPGGRFLIANVMPTCTSAAYMEAYMDWWLLYRTETQMLKLAETLPDKDVEKIRVFTDNLGQIVFLEVEKTAYG</sequence>
<gene>
    <name evidence="2" type="ORF">OUY24_00590</name>
</gene>
<proteinExistence type="predicted"/>
<feature type="domain" description="Methyltransferase type 11" evidence="1">
    <location>
        <begin position="141"/>
        <end position="243"/>
    </location>
</feature>
<comment type="caution">
    <text evidence="2">The sequence shown here is derived from an EMBL/GenBank/DDBJ whole genome shotgun (WGS) entry which is preliminary data.</text>
</comment>
<evidence type="ECO:0000259" key="1">
    <source>
        <dbReference type="Pfam" id="PF08241"/>
    </source>
</evidence>
<keyword evidence="2" id="KW-0808">Transferase</keyword>